<protein>
    <recommendedName>
        <fullName evidence="3">Fibrinogen C-terminal domain-containing protein</fullName>
    </recommendedName>
</protein>
<evidence type="ECO:0000313" key="1">
    <source>
        <dbReference type="EMBL" id="EGT48093.1"/>
    </source>
</evidence>
<evidence type="ECO:0008006" key="3">
    <source>
        <dbReference type="Google" id="ProtNLM"/>
    </source>
</evidence>
<proteinExistence type="predicted"/>
<sequence>MNGDIKNEIVLGGKFKITEKISGKVDTKANLYKLTATADLPGIGLDYTSTAKDIGAPFSTQATYSLPKSKVECDQFEFYDDENSGAGPSKGYGGWWYGSCGNNLNGFLYPSDNADCTVKVECDQFEFYDDENSGAGPSKGYG</sequence>
<name>G0P925_CAEBE</name>
<dbReference type="Proteomes" id="UP000008068">
    <property type="component" value="Unassembled WGS sequence"/>
</dbReference>
<dbReference type="InterPro" id="IPR036056">
    <property type="entry name" value="Fibrinogen-like_C"/>
</dbReference>
<keyword evidence="2" id="KW-1185">Reference proteome</keyword>
<dbReference type="Gene3D" id="3.90.215.10">
    <property type="entry name" value="Gamma Fibrinogen, chain A, domain 1"/>
    <property type="match status" value="1"/>
</dbReference>
<dbReference type="HOGENOM" id="CLU_1817466_0_0_1"/>
<dbReference type="eggNOG" id="KOG2579">
    <property type="taxonomic scope" value="Eukaryota"/>
</dbReference>
<dbReference type="STRING" id="135651.G0P925"/>
<dbReference type="InParanoid" id="G0P925"/>
<gene>
    <name evidence="1" type="ORF">CAEBREN_20418</name>
</gene>
<organism evidence="2">
    <name type="scientific">Caenorhabditis brenneri</name>
    <name type="common">Nematode worm</name>
    <dbReference type="NCBI Taxonomy" id="135651"/>
    <lineage>
        <taxon>Eukaryota</taxon>
        <taxon>Metazoa</taxon>
        <taxon>Ecdysozoa</taxon>
        <taxon>Nematoda</taxon>
        <taxon>Chromadorea</taxon>
        <taxon>Rhabditida</taxon>
        <taxon>Rhabditina</taxon>
        <taxon>Rhabditomorpha</taxon>
        <taxon>Rhabditoidea</taxon>
        <taxon>Rhabditidae</taxon>
        <taxon>Peloderinae</taxon>
        <taxon>Caenorhabditis</taxon>
    </lineage>
</organism>
<dbReference type="EMBL" id="GL380143">
    <property type="protein sequence ID" value="EGT48093.1"/>
    <property type="molecule type" value="Genomic_DNA"/>
</dbReference>
<dbReference type="AlphaFoldDB" id="G0P925"/>
<evidence type="ECO:0000313" key="2">
    <source>
        <dbReference type="Proteomes" id="UP000008068"/>
    </source>
</evidence>
<dbReference type="InterPro" id="IPR014716">
    <property type="entry name" value="Fibrinogen_a/b/g_C_1"/>
</dbReference>
<reference evidence="2" key="1">
    <citation type="submission" date="2011-07" db="EMBL/GenBank/DDBJ databases">
        <authorList>
            <consortium name="Caenorhabditis brenneri Sequencing and Analysis Consortium"/>
            <person name="Wilson R.K."/>
        </authorList>
    </citation>
    <scope>NUCLEOTIDE SEQUENCE [LARGE SCALE GENOMIC DNA]</scope>
    <source>
        <strain evidence="2">PB2801</strain>
    </source>
</reference>
<dbReference type="SUPFAM" id="SSF56496">
    <property type="entry name" value="Fibrinogen C-terminal domain-like"/>
    <property type="match status" value="1"/>
</dbReference>
<dbReference type="OrthoDB" id="7952570at2759"/>
<accession>G0P925</accession>